<protein>
    <recommendedName>
        <fullName evidence="2">GH16 domain-containing protein</fullName>
    </recommendedName>
</protein>
<evidence type="ECO:0000313" key="4">
    <source>
        <dbReference type="Proteomes" id="UP001215151"/>
    </source>
</evidence>
<gene>
    <name evidence="3" type="ORF">ONZ51_g12818</name>
</gene>
<dbReference type="SUPFAM" id="SSF49899">
    <property type="entry name" value="Concanavalin A-like lectins/glucanases"/>
    <property type="match status" value="1"/>
</dbReference>
<name>A0AAD7THL7_9APHY</name>
<feature type="chain" id="PRO_5041975332" description="GH16 domain-containing protein" evidence="1">
    <location>
        <begin position="23"/>
        <end position="173"/>
    </location>
</feature>
<proteinExistence type="predicted"/>
<dbReference type="GO" id="GO:0004553">
    <property type="term" value="F:hydrolase activity, hydrolyzing O-glycosyl compounds"/>
    <property type="evidence" value="ECO:0007669"/>
    <property type="project" value="InterPro"/>
</dbReference>
<accession>A0AAD7THL7</accession>
<dbReference type="Gene3D" id="2.60.120.200">
    <property type="match status" value="1"/>
</dbReference>
<dbReference type="Proteomes" id="UP001215151">
    <property type="component" value="Unassembled WGS sequence"/>
</dbReference>
<dbReference type="InterPro" id="IPR000757">
    <property type="entry name" value="Beta-glucanase-like"/>
</dbReference>
<dbReference type="AlphaFoldDB" id="A0AAD7THL7"/>
<keyword evidence="1" id="KW-0732">Signal</keyword>
<evidence type="ECO:0000256" key="1">
    <source>
        <dbReference type="SAM" id="SignalP"/>
    </source>
</evidence>
<sequence>MKAYALLSSVLASLTVLELAGATSVTSQDSDYGGFRTSDDTAHKARGTASQCTPFSIALSSSDTAAFDTSFVAISPSGSYGLVQDGLELFLDRPRGQITTKGNVNNKVAEGATINSTFTLLHGRVTFTFSGPSVAGVVAAAILIADQHDEIDVELVGGRPATLANERLRSCSA</sequence>
<evidence type="ECO:0000313" key="3">
    <source>
        <dbReference type="EMBL" id="KAJ8454800.1"/>
    </source>
</evidence>
<reference evidence="3" key="1">
    <citation type="submission" date="2022-11" db="EMBL/GenBank/DDBJ databases">
        <title>Genome Sequence of Cubamyces cubensis.</title>
        <authorList>
            <person name="Buettner E."/>
        </authorList>
    </citation>
    <scope>NUCLEOTIDE SEQUENCE</scope>
    <source>
        <strain evidence="3">MPL-01</strain>
    </source>
</reference>
<keyword evidence="4" id="KW-1185">Reference proteome</keyword>
<feature type="signal peptide" evidence="1">
    <location>
        <begin position="1"/>
        <end position="22"/>
    </location>
</feature>
<comment type="caution">
    <text evidence="3">The sequence shown here is derived from an EMBL/GenBank/DDBJ whole genome shotgun (WGS) entry which is preliminary data.</text>
</comment>
<organism evidence="3 4">
    <name type="scientific">Trametes cubensis</name>
    <dbReference type="NCBI Taxonomy" id="1111947"/>
    <lineage>
        <taxon>Eukaryota</taxon>
        <taxon>Fungi</taxon>
        <taxon>Dikarya</taxon>
        <taxon>Basidiomycota</taxon>
        <taxon>Agaricomycotina</taxon>
        <taxon>Agaricomycetes</taxon>
        <taxon>Polyporales</taxon>
        <taxon>Polyporaceae</taxon>
        <taxon>Trametes</taxon>
    </lineage>
</organism>
<feature type="domain" description="GH16" evidence="2">
    <location>
        <begin position="93"/>
        <end position="162"/>
    </location>
</feature>
<dbReference type="Pfam" id="PF00722">
    <property type="entry name" value="Glyco_hydro_16"/>
    <property type="match status" value="1"/>
</dbReference>
<dbReference type="GO" id="GO:0005975">
    <property type="term" value="P:carbohydrate metabolic process"/>
    <property type="evidence" value="ECO:0007669"/>
    <property type="project" value="InterPro"/>
</dbReference>
<dbReference type="InterPro" id="IPR013320">
    <property type="entry name" value="ConA-like_dom_sf"/>
</dbReference>
<evidence type="ECO:0000259" key="2">
    <source>
        <dbReference type="Pfam" id="PF00722"/>
    </source>
</evidence>
<dbReference type="EMBL" id="JAPEVG010000884">
    <property type="protein sequence ID" value="KAJ8454800.1"/>
    <property type="molecule type" value="Genomic_DNA"/>
</dbReference>